<dbReference type="RefSeq" id="WP_310420019.1">
    <property type="nucleotide sequence ID" value="NZ_JAVDYC010000001.1"/>
</dbReference>
<accession>A0AAE3ZUY5</accession>
<sequence length="272" mass="27665">MRLQHLTRLGAVASGMLTLALALAVTPAPASAADADITLKGGDGNSTVVCGNVAAALSLAKKTGYKLQLNNCKANAAGGSVGLSNLEIFVSQSAARTNASALAALDRAASGAGIAADKCENHRPKGTGQMTKCWATAKGGKVYLNNVTVQKGGVARTIDTAAIARTGVPKGTNGGAVAKCWNVVSDKLNQRDDCNTYGGGAAWILKGVDVKGYNGEGLRKNVSIEVRGGDANNYVLCFNTTDGSGKVKQINICSAEGKGGDVTLKNIKIITL</sequence>
<reference evidence="2 3" key="1">
    <citation type="submission" date="2023-07" db="EMBL/GenBank/DDBJ databases">
        <title>Sequencing the genomes of 1000 actinobacteria strains.</title>
        <authorList>
            <person name="Klenk H.-P."/>
        </authorList>
    </citation>
    <scope>NUCLEOTIDE SEQUENCE [LARGE SCALE GENOMIC DNA]</scope>
    <source>
        <strain evidence="2 3">DSM 44711</strain>
    </source>
</reference>
<protein>
    <submittedName>
        <fullName evidence="2">Uncharacterized protein</fullName>
    </submittedName>
</protein>
<feature type="chain" id="PRO_5042176424" evidence="1">
    <location>
        <begin position="33"/>
        <end position="272"/>
    </location>
</feature>
<comment type="caution">
    <text evidence="2">The sequence shown here is derived from an EMBL/GenBank/DDBJ whole genome shotgun (WGS) entry which is preliminary data.</text>
</comment>
<gene>
    <name evidence="2" type="ORF">J2S44_005606</name>
</gene>
<dbReference type="EMBL" id="JAVDYC010000001">
    <property type="protein sequence ID" value="MDR7325356.1"/>
    <property type="molecule type" value="Genomic_DNA"/>
</dbReference>
<proteinExistence type="predicted"/>
<dbReference type="AlphaFoldDB" id="A0AAE3ZUY5"/>
<feature type="signal peptide" evidence="1">
    <location>
        <begin position="1"/>
        <end position="32"/>
    </location>
</feature>
<keyword evidence="3" id="KW-1185">Reference proteome</keyword>
<evidence type="ECO:0000313" key="2">
    <source>
        <dbReference type="EMBL" id="MDR7325356.1"/>
    </source>
</evidence>
<name>A0AAE3ZUY5_9ACTN</name>
<evidence type="ECO:0000313" key="3">
    <source>
        <dbReference type="Proteomes" id="UP001183629"/>
    </source>
</evidence>
<dbReference type="Proteomes" id="UP001183629">
    <property type="component" value="Unassembled WGS sequence"/>
</dbReference>
<evidence type="ECO:0000256" key="1">
    <source>
        <dbReference type="SAM" id="SignalP"/>
    </source>
</evidence>
<keyword evidence="1" id="KW-0732">Signal</keyword>
<organism evidence="2 3">
    <name type="scientific">Catenuloplanes niger</name>
    <dbReference type="NCBI Taxonomy" id="587534"/>
    <lineage>
        <taxon>Bacteria</taxon>
        <taxon>Bacillati</taxon>
        <taxon>Actinomycetota</taxon>
        <taxon>Actinomycetes</taxon>
        <taxon>Micromonosporales</taxon>
        <taxon>Micromonosporaceae</taxon>
        <taxon>Catenuloplanes</taxon>
    </lineage>
</organism>